<sequence>MITNAAEALEDLLNDYAEGDEAKEQDIIDALKTCIRGAHVAAQIDNQFPPN</sequence>
<reference evidence="1 2" key="1">
    <citation type="submission" date="2023-07" db="EMBL/GenBank/DDBJ databases">
        <title>The novel representative of Negativicutes class, Anaeroselena agilis gen. nov. sp. nov.</title>
        <authorList>
            <person name="Prokofeva M.I."/>
            <person name="Elcheninov A.G."/>
            <person name="Klyukina A."/>
            <person name="Kublanov I.V."/>
            <person name="Frolov E.N."/>
            <person name="Podosokorskaya O.A."/>
        </authorList>
    </citation>
    <scope>NUCLEOTIDE SEQUENCE [LARGE SCALE GENOMIC DNA]</scope>
    <source>
        <strain evidence="1 2">4137-cl</strain>
    </source>
</reference>
<organism evidence="1 2">
    <name type="scientific">Anaeroselena agilis</name>
    <dbReference type="NCBI Taxonomy" id="3063788"/>
    <lineage>
        <taxon>Bacteria</taxon>
        <taxon>Bacillati</taxon>
        <taxon>Bacillota</taxon>
        <taxon>Negativicutes</taxon>
        <taxon>Acetonemataceae</taxon>
        <taxon>Anaeroselena</taxon>
    </lineage>
</organism>
<dbReference type="Proteomes" id="UP001254848">
    <property type="component" value="Unassembled WGS sequence"/>
</dbReference>
<evidence type="ECO:0000313" key="1">
    <source>
        <dbReference type="EMBL" id="MDT8900901.1"/>
    </source>
</evidence>
<proteinExistence type="predicted"/>
<dbReference type="RefSeq" id="WP_413779433.1">
    <property type="nucleotide sequence ID" value="NZ_JAUOZS010000001.1"/>
</dbReference>
<gene>
    <name evidence="1" type="ORF">Q4T40_06595</name>
</gene>
<name>A0ABU3NVR2_9FIRM</name>
<accession>A0ABU3NVR2</accession>
<protein>
    <submittedName>
        <fullName evidence="1">Uncharacterized protein</fullName>
    </submittedName>
</protein>
<evidence type="ECO:0000313" key="2">
    <source>
        <dbReference type="Proteomes" id="UP001254848"/>
    </source>
</evidence>
<dbReference type="EMBL" id="JAUOZS010000001">
    <property type="protein sequence ID" value="MDT8900901.1"/>
    <property type="molecule type" value="Genomic_DNA"/>
</dbReference>
<comment type="caution">
    <text evidence="1">The sequence shown here is derived from an EMBL/GenBank/DDBJ whole genome shotgun (WGS) entry which is preliminary data.</text>
</comment>
<keyword evidence="2" id="KW-1185">Reference proteome</keyword>